<evidence type="ECO:0008006" key="4">
    <source>
        <dbReference type="Google" id="ProtNLM"/>
    </source>
</evidence>
<organism evidence="2 3">
    <name type="scientific">Polaromonas jejuensis</name>
    <dbReference type="NCBI Taxonomy" id="457502"/>
    <lineage>
        <taxon>Bacteria</taxon>
        <taxon>Pseudomonadati</taxon>
        <taxon>Pseudomonadota</taxon>
        <taxon>Betaproteobacteria</taxon>
        <taxon>Burkholderiales</taxon>
        <taxon>Comamonadaceae</taxon>
        <taxon>Polaromonas</taxon>
    </lineage>
</organism>
<dbReference type="RefSeq" id="WP_068831717.1">
    <property type="nucleotide sequence ID" value="NZ_JBHSMX010000003.1"/>
</dbReference>
<keyword evidence="1" id="KW-1133">Transmembrane helix</keyword>
<dbReference type="Proteomes" id="UP001596084">
    <property type="component" value="Unassembled WGS sequence"/>
</dbReference>
<feature type="transmembrane region" description="Helical" evidence="1">
    <location>
        <begin position="39"/>
        <end position="59"/>
    </location>
</feature>
<evidence type="ECO:0000256" key="1">
    <source>
        <dbReference type="SAM" id="Phobius"/>
    </source>
</evidence>
<keyword evidence="1" id="KW-0812">Transmembrane</keyword>
<proteinExistence type="predicted"/>
<accession>A0ABW0Q3K5</accession>
<comment type="caution">
    <text evidence="2">The sequence shown here is derived from an EMBL/GenBank/DDBJ whole genome shotgun (WGS) entry which is preliminary data.</text>
</comment>
<evidence type="ECO:0000313" key="2">
    <source>
        <dbReference type="EMBL" id="MFC5519471.1"/>
    </source>
</evidence>
<keyword evidence="1" id="KW-0472">Membrane</keyword>
<name>A0ABW0Q3K5_9BURK</name>
<protein>
    <recommendedName>
        <fullName evidence="4">Transmembrane protein</fullName>
    </recommendedName>
</protein>
<evidence type="ECO:0000313" key="3">
    <source>
        <dbReference type="Proteomes" id="UP001596084"/>
    </source>
</evidence>
<dbReference type="EMBL" id="JBHSMX010000003">
    <property type="protein sequence ID" value="MFC5519471.1"/>
    <property type="molecule type" value="Genomic_DNA"/>
</dbReference>
<reference evidence="3" key="1">
    <citation type="journal article" date="2019" name="Int. J. Syst. Evol. Microbiol.">
        <title>The Global Catalogue of Microorganisms (GCM) 10K type strain sequencing project: providing services to taxonomists for standard genome sequencing and annotation.</title>
        <authorList>
            <consortium name="The Broad Institute Genomics Platform"/>
            <consortium name="The Broad Institute Genome Sequencing Center for Infectious Disease"/>
            <person name="Wu L."/>
            <person name="Ma J."/>
        </authorList>
    </citation>
    <scope>NUCLEOTIDE SEQUENCE [LARGE SCALE GENOMIC DNA]</scope>
    <source>
        <strain evidence="3">CGMCC 4.7277</strain>
    </source>
</reference>
<gene>
    <name evidence="2" type="ORF">ACFPP7_00890</name>
</gene>
<feature type="transmembrane region" description="Helical" evidence="1">
    <location>
        <begin position="66"/>
        <end position="87"/>
    </location>
</feature>
<sequence length="226" mass="24522">MKAGLTTRLTQACRWGGLIGLGIGYALLSHLAAASAVHSLPGALVAMAPMLVLAFLIAWRSDRRALMLGLWLAGCTVLYAIKGWLIAHYHWVFLLEHAGTYSLLCATFGQTLQNGQTPMISRFARIVHGSLSPALVRYTRSATWAWVLYFGGIAGLSLLLFWLAPIGIWSAFAYLLGIPLLVLMFAGEYAARCCLLPPADRAGPLEAIQAYRQASSEGKARPRHTP</sequence>
<keyword evidence="3" id="KW-1185">Reference proteome</keyword>
<feature type="transmembrane region" description="Helical" evidence="1">
    <location>
        <begin position="144"/>
        <end position="164"/>
    </location>
</feature>
<feature type="transmembrane region" description="Helical" evidence="1">
    <location>
        <begin position="12"/>
        <end position="33"/>
    </location>
</feature>
<feature type="transmembrane region" description="Helical" evidence="1">
    <location>
        <begin position="171"/>
        <end position="191"/>
    </location>
</feature>